<dbReference type="EMBL" id="SLXK01000025">
    <property type="protein sequence ID" value="TCP24483.1"/>
    <property type="molecule type" value="Genomic_DNA"/>
</dbReference>
<accession>A0A4R2NRE3</accession>
<dbReference type="AlphaFoldDB" id="A0A4R2NRE3"/>
<evidence type="ECO:0000313" key="1">
    <source>
        <dbReference type="EMBL" id="TCP24483.1"/>
    </source>
</evidence>
<organism evidence="1 2">
    <name type="scientific">Scopulibacillus darangshiensis</name>
    <dbReference type="NCBI Taxonomy" id="442528"/>
    <lineage>
        <taxon>Bacteria</taxon>
        <taxon>Bacillati</taxon>
        <taxon>Bacillota</taxon>
        <taxon>Bacilli</taxon>
        <taxon>Bacillales</taxon>
        <taxon>Sporolactobacillaceae</taxon>
        <taxon>Scopulibacillus</taxon>
    </lineage>
</organism>
<dbReference type="RefSeq" id="WP_132747038.1">
    <property type="nucleotide sequence ID" value="NZ_SLXK01000025.1"/>
</dbReference>
<gene>
    <name evidence="1" type="ORF">EV207_12543</name>
</gene>
<dbReference type="Proteomes" id="UP000295416">
    <property type="component" value="Unassembled WGS sequence"/>
</dbReference>
<sequence>MIKKKILISAILSFALIFTLFVGLSTPQKASANWTTVHKSGSFSNYVYTKTFTSLGHTGQMQITTTSHSSAGGRYTLILEHKVNGHWHYYRTMHPKRNGTSRSSTFDCPKSETLRWKLINSGSNSRVYYNLSFLANSSWGY</sequence>
<keyword evidence="2" id="KW-1185">Reference proteome</keyword>
<reference evidence="1 2" key="1">
    <citation type="submission" date="2019-03" db="EMBL/GenBank/DDBJ databases">
        <title>Genomic Encyclopedia of Type Strains, Phase IV (KMG-IV): sequencing the most valuable type-strain genomes for metagenomic binning, comparative biology and taxonomic classification.</title>
        <authorList>
            <person name="Goeker M."/>
        </authorList>
    </citation>
    <scope>NUCLEOTIDE SEQUENCE [LARGE SCALE GENOMIC DNA]</scope>
    <source>
        <strain evidence="1 2">DSM 19377</strain>
    </source>
</reference>
<proteinExistence type="predicted"/>
<comment type="caution">
    <text evidence="1">The sequence shown here is derived from an EMBL/GenBank/DDBJ whole genome shotgun (WGS) entry which is preliminary data.</text>
</comment>
<name>A0A4R2NRE3_9BACL</name>
<protein>
    <submittedName>
        <fullName evidence="1">Uncharacterized protein</fullName>
    </submittedName>
</protein>
<evidence type="ECO:0000313" key="2">
    <source>
        <dbReference type="Proteomes" id="UP000295416"/>
    </source>
</evidence>
<dbReference type="OrthoDB" id="2942451at2"/>